<keyword evidence="3" id="KW-1185">Reference proteome</keyword>
<dbReference type="SUPFAM" id="SSF53756">
    <property type="entry name" value="UDP-Glycosyltransferase/glycogen phosphorylase"/>
    <property type="match status" value="1"/>
</dbReference>
<dbReference type="InterPro" id="IPR007235">
    <property type="entry name" value="Glyco_trans_28_C"/>
</dbReference>
<dbReference type="EMBL" id="CP139960">
    <property type="protein sequence ID" value="WQD40585.1"/>
    <property type="molecule type" value="Genomic_DNA"/>
</dbReference>
<accession>A0ABZ0WD38</accession>
<dbReference type="Gene3D" id="3.40.50.2000">
    <property type="entry name" value="Glycogen Phosphorylase B"/>
    <property type="match status" value="1"/>
</dbReference>
<evidence type="ECO:0000313" key="3">
    <source>
        <dbReference type="Proteomes" id="UP001325680"/>
    </source>
</evidence>
<evidence type="ECO:0000259" key="1">
    <source>
        <dbReference type="Pfam" id="PF04101"/>
    </source>
</evidence>
<sequence length="361" mass="40483">MAPLDWGLGHTTRCIPVIKALLQHDAEVIIAGNEVQEKVLTAEFPDCKFLFLGGYGVAYSNTRKGFVWKMMQQLPRISSAVQRENKWLQEVLIREPIDGVISDNRFGLYTSQVPCVFITHQLRIQTGLGKLADDIAQQVNYRYMNRFNQVWVPDFHGPQNLAGVLSHPPSMPPTKVSYVGPLTRMAHRSPVNDAGNILFIFSGPEPQRSLFEQKVIAQLGGVKQQVTIVRGKPLQEDPPLIKNAIIYNHLPGNEMESLMRSAALIVCRSGYSSVMDINALGQKSVLIPTPGQTEQEYLANYLEQNKFAVKGSQGNFDLQDLLQKAAGFCYDGFINHDDWLLTKVVAGFLDNCREELIRKKN</sequence>
<dbReference type="Proteomes" id="UP001325680">
    <property type="component" value="Chromosome"/>
</dbReference>
<dbReference type="Pfam" id="PF04101">
    <property type="entry name" value="Glyco_tran_28_C"/>
    <property type="match status" value="1"/>
</dbReference>
<protein>
    <submittedName>
        <fullName evidence="2">Glycosyltransferase</fullName>
    </submittedName>
</protein>
<proteinExistence type="predicted"/>
<dbReference type="PANTHER" id="PTHR21015:SF22">
    <property type="entry name" value="GLYCOSYLTRANSFERASE"/>
    <property type="match status" value="1"/>
</dbReference>
<name>A0ABZ0WD38_9BACT</name>
<organism evidence="2 3">
    <name type="scientific">Niabella yanshanensis</name>
    <dbReference type="NCBI Taxonomy" id="577386"/>
    <lineage>
        <taxon>Bacteria</taxon>
        <taxon>Pseudomonadati</taxon>
        <taxon>Bacteroidota</taxon>
        <taxon>Chitinophagia</taxon>
        <taxon>Chitinophagales</taxon>
        <taxon>Chitinophagaceae</taxon>
        <taxon>Niabella</taxon>
    </lineage>
</organism>
<evidence type="ECO:0000313" key="2">
    <source>
        <dbReference type="EMBL" id="WQD40585.1"/>
    </source>
</evidence>
<reference evidence="2 3" key="1">
    <citation type="submission" date="2023-12" db="EMBL/GenBank/DDBJ databases">
        <title>Genome sequencing and assembly of bacterial species from a model synthetic community.</title>
        <authorList>
            <person name="Hogle S.L."/>
        </authorList>
    </citation>
    <scope>NUCLEOTIDE SEQUENCE [LARGE SCALE GENOMIC DNA]</scope>
    <source>
        <strain evidence="2 3">HAMBI_3031</strain>
    </source>
</reference>
<gene>
    <name evidence="2" type="ORF">U0035_10540</name>
</gene>
<feature type="domain" description="Glycosyl transferase family 28 C-terminal" evidence="1">
    <location>
        <begin position="220"/>
        <end position="321"/>
    </location>
</feature>
<dbReference type="PANTHER" id="PTHR21015">
    <property type="entry name" value="UDP-N-ACETYLGLUCOSAMINE--N-ACETYLMURAMYL-(PENTAPEPTIDE) PYROPHOSPHORYL-UNDECAPRENOL N-ACETYLGLUCOSAMINE TRANSFERASE 1"/>
    <property type="match status" value="1"/>
</dbReference>
<dbReference type="RefSeq" id="WP_162817774.1">
    <property type="nucleotide sequence ID" value="NZ_CP139960.1"/>
</dbReference>